<dbReference type="KEGG" id="bpla:bpln_2g24330"/>
<dbReference type="Pfam" id="PF14373">
    <property type="entry name" value="Imm_superinfect"/>
    <property type="match status" value="1"/>
</dbReference>
<dbReference type="HOGENOM" id="CLU_144644_1_0_4"/>
<dbReference type="EMBL" id="CP002581">
    <property type="protein sequence ID" value="AJK50459.1"/>
    <property type="molecule type" value="Genomic_DNA"/>
</dbReference>
<sequence length="107" mass="12096">MQMKILIQIVGAVIAIAVYFLPAIVADRRGRHDKLTLALFNALFGWTVVGWAMTLYWARQPNPAKNLAGAIVQTRRSISMSTFSTGLVDRVQRRVALQQAWIEKQDR</sequence>
<feature type="transmembrane region" description="Helical" evidence="1">
    <location>
        <begin position="6"/>
        <end position="25"/>
    </location>
</feature>
<dbReference type="AlphaFoldDB" id="A0A0B6S7Q7"/>
<name>A0A0B6S7Q7_BURPL</name>
<accession>A0A0B6S7Q7</accession>
<keyword evidence="1" id="KW-0472">Membrane</keyword>
<keyword evidence="3" id="KW-1185">Reference proteome</keyword>
<gene>
    <name evidence="2" type="ORF">BGL_2c24030</name>
</gene>
<evidence type="ECO:0000313" key="2">
    <source>
        <dbReference type="EMBL" id="AJK50459.1"/>
    </source>
</evidence>
<feature type="transmembrane region" description="Helical" evidence="1">
    <location>
        <begin position="37"/>
        <end position="58"/>
    </location>
</feature>
<protein>
    <recommendedName>
        <fullName evidence="4">Immunity protein</fullName>
    </recommendedName>
</protein>
<organism evidence="2 3">
    <name type="scientific">Burkholderia plantarii</name>
    <dbReference type="NCBI Taxonomy" id="41899"/>
    <lineage>
        <taxon>Bacteria</taxon>
        <taxon>Pseudomonadati</taxon>
        <taxon>Pseudomonadota</taxon>
        <taxon>Betaproteobacteria</taxon>
        <taxon>Burkholderiales</taxon>
        <taxon>Burkholderiaceae</taxon>
        <taxon>Burkholderia</taxon>
    </lineage>
</organism>
<reference evidence="2 3" key="2">
    <citation type="journal article" date="2016" name="Appl. Microbiol. Biotechnol.">
        <title>Mutations improving production and secretion of extracellular lipase by Burkholderia glumae PG1.</title>
        <authorList>
            <person name="Knapp A."/>
            <person name="Voget S."/>
            <person name="Gao R."/>
            <person name="Zaburannyi N."/>
            <person name="Krysciak D."/>
            <person name="Breuer M."/>
            <person name="Hauer B."/>
            <person name="Streit W.R."/>
            <person name="Muller R."/>
            <person name="Daniel R."/>
            <person name="Jaeger K.E."/>
        </authorList>
    </citation>
    <scope>NUCLEOTIDE SEQUENCE [LARGE SCALE GENOMIC DNA]</scope>
    <source>
        <strain evidence="2 3">PG1</strain>
    </source>
</reference>
<dbReference type="OrthoDB" id="9099722at2"/>
<reference evidence="3" key="1">
    <citation type="submission" date="2011-03" db="EMBL/GenBank/DDBJ databases">
        <authorList>
            <person name="Voget S."/>
            <person name="Streit W.R."/>
            <person name="Jaeger K.E."/>
            <person name="Daniel R."/>
        </authorList>
    </citation>
    <scope>NUCLEOTIDE SEQUENCE [LARGE SCALE GENOMIC DNA]</scope>
    <source>
        <strain evidence="3">PG1</strain>
    </source>
</reference>
<keyword evidence="1" id="KW-1133">Transmembrane helix</keyword>
<evidence type="ECO:0000313" key="3">
    <source>
        <dbReference type="Proteomes" id="UP000031838"/>
    </source>
</evidence>
<dbReference type="RefSeq" id="WP_042628740.1">
    <property type="nucleotide sequence ID" value="NZ_BSTO01000030.1"/>
</dbReference>
<evidence type="ECO:0000256" key="1">
    <source>
        <dbReference type="SAM" id="Phobius"/>
    </source>
</evidence>
<dbReference type="Proteomes" id="UP000031838">
    <property type="component" value="Chromosome 2"/>
</dbReference>
<proteinExistence type="predicted"/>
<dbReference type="KEGG" id="bgp:BGL_2c24030"/>
<keyword evidence="1" id="KW-0812">Transmembrane</keyword>
<evidence type="ECO:0008006" key="4">
    <source>
        <dbReference type="Google" id="ProtNLM"/>
    </source>
</evidence>
<dbReference type="InterPro" id="IPR016410">
    <property type="entry name" value="Phage_imm"/>
</dbReference>